<dbReference type="AlphaFoldDB" id="A0A6N2LDU7"/>
<name>A0A6N2LDU7_SALVM</name>
<protein>
    <submittedName>
        <fullName evidence="1">Uncharacterized protein</fullName>
    </submittedName>
</protein>
<gene>
    <name evidence="1" type="ORF">SVIM_LOCUS176319</name>
</gene>
<accession>A0A6N2LDU7</accession>
<evidence type="ECO:0000313" key="1">
    <source>
        <dbReference type="EMBL" id="VFU35479.1"/>
    </source>
</evidence>
<dbReference type="EMBL" id="CAADRP010001112">
    <property type="protein sequence ID" value="VFU35479.1"/>
    <property type="molecule type" value="Genomic_DNA"/>
</dbReference>
<reference evidence="1" key="1">
    <citation type="submission" date="2019-03" db="EMBL/GenBank/DDBJ databases">
        <authorList>
            <person name="Mank J."/>
            <person name="Almeida P."/>
        </authorList>
    </citation>
    <scope>NUCLEOTIDE SEQUENCE</scope>
    <source>
        <strain evidence="1">78183</strain>
    </source>
</reference>
<organism evidence="1">
    <name type="scientific">Salix viminalis</name>
    <name type="common">Common osier</name>
    <name type="synonym">Basket willow</name>
    <dbReference type="NCBI Taxonomy" id="40686"/>
    <lineage>
        <taxon>Eukaryota</taxon>
        <taxon>Viridiplantae</taxon>
        <taxon>Streptophyta</taxon>
        <taxon>Embryophyta</taxon>
        <taxon>Tracheophyta</taxon>
        <taxon>Spermatophyta</taxon>
        <taxon>Magnoliopsida</taxon>
        <taxon>eudicotyledons</taxon>
        <taxon>Gunneridae</taxon>
        <taxon>Pentapetalae</taxon>
        <taxon>rosids</taxon>
        <taxon>fabids</taxon>
        <taxon>Malpighiales</taxon>
        <taxon>Salicaceae</taxon>
        <taxon>Saliceae</taxon>
        <taxon>Salix</taxon>
    </lineage>
</organism>
<proteinExistence type="predicted"/>
<sequence>MTATGSACVLDVIKSMKRKWILKQSTKKLFFGLWLQGVPTYGFGKHCTERIQVPILNVPRQFQQNLRNLEDQDWP</sequence>